<reference evidence="2 3" key="1">
    <citation type="submission" date="2019-05" db="EMBL/GenBank/DDBJ databases">
        <title>Another draft genome of Portunus trituberculatus and its Hox gene families provides insights of decapod evolution.</title>
        <authorList>
            <person name="Jeong J.-H."/>
            <person name="Song I."/>
            <person name="Kim S."/>
            <person name="Choi T."/>
            <person name="Kim D."/>
            <person name="Ryu S."/>
            <person name="Kim W."/>
        </authorList>
    </citation>
    <scope>NUCLEOTIDE SEQUENCE [LARGE SCALE GENOMIC DNA]</scope>
    <source>
        <tissue evidence="2">Muscle</tissue>
    </source>
</reference>
<evidence type="ECO:0000313" key="2">
    <source>
        <dbReference type="EMBL" id="MPC58256.1"/>
    </source>
</evidence>
<keyword evidence="3" id="KW-1185">Reference proteome</keyword>
<name>A0A5B7GL11_PORTR</name>
<feature type="transmembrane region" description="Helical" evidence="1">
    <location>
        <begin position="20"/>
        <end position="42"/>
    </location>
</feature>
<sequence>MMCQIVLMGVMNFTVLSNVLQTTISVTQLIAVCITIKFVMALKTVMMDQMRKTLVTRLLQASARAMFVMEQSVSVNFWCVMVFMIARISPMKQIVPIHVHHMTLSAEQRVAL</sequence>
<dbReference type="EMBL" id="VSRR010015506">
    <property type="protein sequence ID" value="MPC58256.1"/>
    <property type="molecule type" value="Genomic_DNA"/>
</dbReference>
<proteinExistence type="predicted"/>
<comment type="caution">
    <text evidence="2">The sequence shown here is derived from an EMBL/GenBank/DDBJ whole genome shotgun (WGS) entry which is preliminary data.</text>
</comment>
<accession>A0A5B7GL11</accession>
<evidence type="ECO:0000256" key="1">
    <source>
        <dbReference type="SAM" id="Phobius"/>
    </source>
</evidence>
<evidence type="ECO:0000313" key="3">
    <source>
        <dbReference type="Proteomes" id="UP000324222"/>
    </source>
</evidence>
<protein>
    <submittedName>
        <fullName evidence="2">Uncharacterized protein</fullName>
    </submittedName>
</protein>
<dbReference type="Proteomes" id="UP000324222">
    <property type="component" value="Unassembled WGS sequence"/>
</dbReference>
<keyword evidence="1" id="KW-0812">Transmembrane</keyword>
<keyword evidence="1" id="KW-1133">Transmembrane helix</keyword>
<dbReference type="AlphaFoldDB" id="A0A5B7GL11"/>
<organism evidence="2 3">
    <name type="scientific">Portunus trituberculatus</name>
    <name type="common">Swimming crab</name>
    <name type="synonym">Neptunus trituberculatus</name>
    <dbReference type="NCBI Taxonomy" id="210409"/>
    <lineage>
        <taxon>Eukaryota</taxon>
        <taxon>Metazoa</taxon>
        <taxon>Ecdysozoa</taxon>
        <taxon>Arthropoda</taxon>
        <taxon>Crustacea</taxon>
        <taxon>Multicrustacea</taxon>
        <taxon>Malacostraca</taxon>
        <taxon>Eumalacostraca</taxon>
        <taxon>Eucarida</taxon>
        <taxon>Decapoda</taxon>
        <taxon>Pleocyemata</taxon>
        <taxon>Brachyura</taxon>
        <taxon>Eubrachyura</taxon>
        <taxon>Portunoidea</taxon>
        <taxon>Portunidae</taxon>
        <taxon>Portuninae</taxon>
        <taxon>Portunus</taxon>
    </lineage>
</organism>
<keyword evidence="1" id="KW-0472">Membrane</keyword>
<gene>
    <name evidence="2" type="ORF">E2C01_052252</name>
</gene>